<feature type="domain" description="SfsA N-terminal OB" evidence="3">
    <location>
        <begin position="21"/>
        <end position="88"/>
    </location>
</feature>
<organism evidence="4 5">
    <name type="scientific">Candidatus Synechococcus calcipolaris G9</name>
    <dbReference type="NCBI Taxonomy" id="1497997"/>
    <lineage>
        <taxon>Bacteria</taxon>
        <taxon>Bacillati</taxon>
        <taxon>Cyanobacteriota</taxon>
        <taxon>Cyanophyceae</taxon>
        <taxon>Synechococcales</taxon>
        <taxon>Synechococcaceae</taxon>
        <taxon>Synechococcus</taxon>
    </lineage>
</organism>
<dbReference type="Pfam" id="PF03749">
    <property type="entry name" value="SfsA"/>
    <property type="match status" value="1"/>
</dbReference>
<gene>
    <name evidence="1 4" type="primary">sfsA</name>
    <name evidence="4" type="ORF">L3556_10335</name>
</gene>
<reference evidence="4" key="2">
    <citation type="submission" date="2022-01" db="EMBL/GenBank/DDBJ databases">
        <authorList>
            <person name="Zivanovic Y."/>
            <person name="Moreira D."/>
            <person name="Lopez-Garcia P."/>
        </authorList>
    </citation>
    <scope>NUCLEOTIDE SEQUENCE</scope>
    <source>
        <strain evidence="4">G9</strain>
    </source>
</reference>
<dbReference type="Gene3D" id="2.40.50.580">
    <property type="match status" value="1"/>
</dbReference>
<dbReference type="PANTHER" id="PTHR30545">
    <property type="entry name" value="SUGAR FERMENTATION STIMULATION PROTEIN A"/>
    <property type="match status" value="1"/>
</dbReference>
<dbReference type="PANTHER" id="PTHR30545:SF2">
    <property type="entry name" value="SUGAR FERMENTATION STIMULATION PROTEIN A"/>
    <property type="match status" value="1"/>
</dbReference>
<dbReference type="RefSeq" id="WP_277867194.1">
    <property type="nucleotide sequence ID" value="NZ_JAKKUT010000002.1"/>
</dbReference>
<reference evidence="4" key="1">
    <citation type="journal article" date="2022" name="Genome Biol. Evol.">
        <title>A New Gene Family Diagnostic for Intracellular Biomineralization of Amorphous Ca Carbonates by Cyanobacteria.</title>
        <authorList>
            <person name="Benzerara K."/>
            <person name="Duprat E."/>
            <person name="Bitard-Feildel T."/>
            <person name="Caumes G."/>
            <person name="Cassier-Chauvat C."/>
            <person name="Chauvat F."/>
            <person name="Dezi M."/>
            <person name="Diop S.I."/>
            <person name="Gaschignard G."/>
            <person name="Gorgen S."/>
            <person name="Gugger M."/>
            <person name="Lopez-Garcia P."/>
            <person name="Millet M."/>
            <person name="Skouri-Panet F."/>
            <person name="Moreira D."/>
            <person name="Callebaut I."/>
        </authorList>
    </citation>
    <scope>NUCLEOTIDE SEQUENCE</scope>
    <source>
        <strain evidence="4">G9</strain>
    </source>
</reference>
<feature type="domain" description="Sugar fermentation stimulation protein C-terminal" evidence="2">
    <location>
        <begin position="94"/>
        <end position="233"/>
    </location>
</feature>
<sequence>MISKTDWYYPYPPLQRGYLKQRYKRFFADIELESGEMITAHCPNTGPMTGISTLGQPVMVSHSTNPKRKLAYTWEMINVSDGEAPIWVGVNTGQPNRVIGAALKDGILPELAGYVDIRCEVLYGQERSRVDFLLHDHNGQKRPVYVEVKSTTWAQGDLALFPDTVTTRGQKHLRELQALVSEARVCMLYFINRGDCDRFSPGDSADPTYGQLLRQAIQAGLEVLPYRFEVTPQGIYYRGQGTLVI</sequence>
<dbReference type="InterPro" id="IPR040452">
    <property type="entry name" value="SfsA_C"/>
</dbReference>
<evidence type="ECO:0000259" key="3">
    <source>
        <dbReference type="Pfam" id="PF17746"/>
    </source>
</evidence>
<dbReference type="Gene3D" id="3.40.1350.60">
    <property type="match status" value="1"/>
</dbReference>
<dbReference type="NCBIfam" id="TIGR00230">
    <property type="entry name" value="sfsA"/>
    <property type="match status" value="1"/>
</dbReference>
<protein>
    <recommendedName>
        <fullName evidence="1">Sugar fermentation stimulation protein homolog</fullName>
    </recommendedName>
</protein>
<name>A0ABT6F0D2_9SYNE</name>
<keyword evidence="5" id="KW-1185">Reference proteome</keyword>
<dbReference type="InterPro" id="IPR005224">
    <property type="entry name" value="SfsA"/>
</dbReference>
<proteinExistence type="inferred from homology"/>
<dbReference type="InterPro" id="IPR041465">
    <property type="entry name" value="SfsA_N"/>
</dbReference>
<evidence type="ECO:0000313" key="5">
    <source>
        <dbReference type="Proteomes" id="UP001154265"/>
    </source>
</evidence>
<evidence type="ECO:0000313" key="4">
    <source>
        <dbReference type="EMBL" id="MDG2991324.1"/>
    </source>
</evidence>
<accession>A0ABT6F0D2</accession>
<dbReference type="Proteomes" id="UP001154265">
    <property type="component" value="Unassembled WGS sequence"/>
</dbReference>
<evidence type="ECO:0000259" key="2">
    <source>
        <dbReference type="Pfam" id="PF03749"/>
    </source>
</evidence>
<dbReference type="Pfam" id="PF17746">
    <property type="entry name" value="SfsA_N"/>
    <property type="match status" value="1"/>
</dbReference>
<dbReference type="CDD" id="cd22359">
    <property type="entry name" value="SfsA-like_bacterial"/>
    <property type="match status" value="1"/>
</dbReference>
<dbReference type="EMBL" id="JAKKUT010000002">
    <property type="protein sequence ID" value="MDG2991324.1"/>
    <property type="molecule type" value="Genomic_DNA"/>
</dbReference>
<dbReference type="HAMAP" id="MF_00095">
    <property type="entry name" value="SfsA"/>
    <property type="match status" value="1"/>
</dbReference>
<comment type="similarity">
    <text evidence="1">Belongs to the SfsA family.</text>
</comment>
<evidence type="ECO:0000256" key="1">
    <source>
        <dbReference type="HAMAP-Rule" id="MF_00095"/>
    </source>
</evidence>
<comment type="caution">
    <text evidence="4">The sequence shown here is derived from an EMBL/GenBank/DDBJ whole genome shotgun (WGS) entry which is preliminary data.</text>
</comment>